<organism evidence="2 3">
    <name type="scientific">Pontibacillus salipaludis</name>
    <dbReference type="NCBI Taxonomy" id="1697394"/>
    <lineage>
        <taxon>Bacteria</taxon>
        <taxon>Bacillati</taxon>
        <taxon>Bacillota</taxon>
        <taxon>Bacilli</taxon>
        <taxon>Bacillales</taxon>
        <taxon>Bacillaceae</taxon>
        <taxon>Pontibacillus</taxon>
    </lineage>
</organism>
<name>A0ABQ1QIE4_9BACI</name>
<proteinExistence type="predicted"/>
<dbReference type="EMBL" id="BMIN01000024">
    <property type="protein sequence ID" value="GGD27278.1"/>
    <property type="molecule type" value="Genomic_DNA"/>
</dbReference>
<protein>
    <recommendedName>
        <fullName evidence="4">YppG-like protein</fullName>
    </recommendedName>
</protein>
<comment type="caution">
    <text evidence="2">The sequence shown here is derived from an EMBL/GenBank/DDBJ whole genome shotgun (WGS) entry which is preliminary data.</text>
</comment>
<keyword evidence="3" id="KW-1185">Reference proteome</keyword>
<dbReference type="Pfam" id="PF14179">
    <property type="entry name" value="YppG"/>
    <property type="match status" value="1"/>
</dbReference>
<evidence type="ECO:0000256" key="1">
    <source>
        <dbReference type="SAM" id="MobiDB-lite"/>
    </source>
</evidence>
<evidence type="ECO:0000313" key="2">
    <source>
        <dbReference type="EMBL" id="GGD27278.1"/>
    </source>
</evidence>
<dbReference type="RefSeq" id="WP_188655966.1">
    <property type="nucleotide sequence ID" value="NZ_BMIN01000024.1"/>
</dbReference>
<sequence>MRRRYPNDQRFPNTPHGPFPMNMPWEGQYYPGQPPVSQGSPYQAPQGYQNPYEQFAKPPQPNQWDPYYSLQQQSPLYGQQQKPPGMMQYFQDKNGQLDLDKMLSTMGQMANTANQFSPLMKGIGSFIKGFKV</sequence>
<gene>
    <name evidence="2" type="ORF">GCM10011389_38530</name>
</gene>
<feature type="compositionally biased region" description="Polar residues" evidence="1">
    <location>
        <begin position="35"/>
        <end position="52"/>
    </location>
</feature>
<evidence type="ECO:0008006" key="4">
    <source>
        <dbReference type="Google" id="ProtNLM"/>
    </source>
</evidence>
<reference evidence="3" key="1">
    <citation type="journal article" date="2019" name="Int. J. Syst. Evol. Microbiol.">
        <title>The Global Catalogue of Microorganisms (GCM) 10K type strain sequencing project: providing services to taxonomists for standard genome sequencing and annotation.</title>
        <authorList>
            <consortium name="The Broad Institute Genomics Platform"/>
            <consortium name="The Broad Institute Genome Sequencing Center for Infectious Disease"/>
            <person name="Wu L."/>
            <person name="Ma J."/>
        </authorList>
    </citation>
    <scope>NUCLEOTIDE SEQUENCE [LARGE SCALE GENOMIC DNA]</scope>
    <source>
        <strain evidence="3">CGMCC 1.15353</strain>
    </source>
</reference>
<dbReference type="Proteomes" id="UP000642571">
    <property type="component" value="Unassembled WGS sequence"/>
</dbReference>
<feature type="region of interest" description="Disordered" evidence="1">
    <location>
        <begin position="1"/>
        <end position="68"/>
    </location>
</feature>
<evidence type="ECO:0000313" key="3">
    <source>
        <dbReference type="Proteomes" id="UP000642571"/>
    </source>
</evidence>
<dbReference type="InterPro" id="IPR025555">
    <property type="entry name" value="YppG"/>
</dbReference>
<accession>A0ABQ1QIE4</accession>